<dbReference type="WBParaSite" id="L893_g13602.t1">
    <property type="protein sequence ID" value="L893_g13602.t1"/>
    <property type="gene ID" value="L893_g13602"/>
</dbReference>
<evidence type="ECO:0000313" key="3">
    <source>
        <dbReference type="WBParaSite" id="L893_g13602.t1"/>
    </source>
</evidence>
<keyword evidence="2" id="KW-1185">Reference proteome</keyword>
<feature type="domain" description="Nucleotide-diphospho-sugar transferase" evidence="1">
    <location>
        <begin position="89"/>
        <end position="284"/>
    </location>
</feature>
<reference evidence="3" key="1">
    <citation type="submission" date="2016-11" db="UniProtKB">
        <authorList>
            <consortium name="WormBaseParasite"/>
        </authorList>
    </citation>
    <scope>IDENTIFICATION</scope>
</reference>
<evidence type="ECO:0000313" key="2">
    <source>
        <dbReference type="Proteomes" id="UP000095287"/>
    </source>
</evidence>
<accession>A0A1I7Y7R0</accession>
<name>A0A1I7Y7R0_9BILA</name>
<dbReference type="Pfam" id="PF03407">
    <property type="entry name" value="Nucleotid_trans"/>
    <property type="match status" value="1"/>
</dbReference>
<dbReference type="InterPro" id="IPR005069">
    <property type="entry name" value="Nucl-diP-sugar_transferase"/>
</dbReference>
<sequence length="369" mass="42368">MLKTRHIHLSLLFLLIALVLRKVFIGYNAMNLVRSCKHQVSFDSMIKSEKFQDIMRKSNSEDTLVLMQNRYAINMTLNWLCNTVDMPGVHERALLVSLDKEADDLLALRFPSVRRLKWIVPCLDKPFNYGDGLYQLFFLFRSNFARAMVESGKSFWMIQQDTFWRRNLLTLNFDNNSDSSDILFDRAAEQGGSLIAGGYYRARSTAGSKAFFQKLSSDLEWWYSPDNTYMTTLCAEESTAKCGSIPFNLITNWHWLYNPHRLGENIPFLIQFDGFTKLGGKLNALKELGFYFLNSDGMTCNSAAVSKAIALADNQSSTASLTGSVSPSYSHLQFGLYQLLIDQLYKLKITEWFLNRVAFPYAHYFMITI</sequence>
<dbReference type="AlphaFoldDB" id="A0A1I7Y7R0"/>
<proteinExistence type="predicted"/>
<dbReference type="Proteomes" id="UP000095287">
    <property type="component" value="Unplaced"/>
</dbReference>
<protein>
    <submittedName>
        <fullName evidence="3">Nucleotid_trans domain-containing protein</fullName>
    </submittedName>
</protein>
<dbReference type="PANTHER" id="PTHR31967:SF9">
    <property type="entry name" value="NUCLEOTIDE-DIPHOSPHO-SUGAR TRANSFERASE DOMAIN-CONTAINING PROTEIN"/>
    <property type="match status" value="1"/>
</dbReference>
<evidence type="ECO:0000259" key="1">
    <source>
        <dbReference type="Pfam" id="PF03407"/>
    </source>
</evidence>
<dbReference type="PANTHER" id="PTHR31967">
    <property type="entry name" value="GROUNDHOG (HEDGEHOG-LIKE FAMILY)-RELATED"/>
    <property type="match status" value="1"/>
</dbReference>
<organism evidence="2 3">
    <name type="scientific">Steinernema glaseri</name>
    <dbReference type="NCBI Taxonomy" id="37863"/>
    <lineage>
        <taxon>Eukaryota</taxon>
        <taxon>Metazoa</taxon>
        <taxon>Ecdysozoa</taxon>
        <taxon>Nematoda</taxon>
        <taxon>Chromadorea</taxon>
        <taxon>Rhabditida</taxon>
        <taxon>Tylenchina</taxon>
        <taxon>Panagrolaimomorpha</taxon>
        <taxon>Strongyloidoidea</taxon>
        <taxon>Steinernematidae</taxon>
        <taxon>Steinernema</taxon>
    </lineage>
</organism>